<evidence type="ECO:0000256" key="1">
    <source>
        <dbReference type="SAM" id="Phobius"/>
    </source>
</evidence>
<keyword evidence="1" id="KW-1133">Transmembrane helix</keyword>
<accession>A0A1H3CUM0</accession>
<dbReference type="EMBL" id="FNPB01000001">
    <property type="protein sequence ID" value="SDX57598.1"/>
    <property type="molecule type" value="Genomic_DNA"/>
</dbReference>
<feature type="transmembrane region" description="Helical" evidence="1">
    <location>
        <begin position="32"/>
        <end position="54"/>
    </location>
</feature>
<organism evidence="2 3">
    <name type="scientific">Halobellus clavatus</name>
    <dbReference type="NCBI Taxonomy" id="660517"/>
    <lineage>
        <taxon>Archaea</taxon>
        <taxon>Methanobacteriati</taxon>
        <taxon>Methanobacteriota</taxon>
        <taxon>Stenosarchaea group</taxon>
        <taxon>Halobacteria</taxon>
        <taxon>Halobacteriales</taxon>
        <taxon>Haloferacaceae</taxon>
        <taxon>Halobellus</taxon>
    </lineage>
</organism>
<protein>
    <submittedName>
        <fullName evidence="2">Uncharacterized protein</fullName>
    </submittedName>
</protein>
<keyword evidence="1" id="KW-0472">Membrane</keyword>
<reference evidence="3" key="1">
    <citation type="submission" date="2016-10" db="EMBL/GenBank/DDBJ databases">
        <authorList>
            <person name="Varghese N."/>
            <person name="Submissions S."/>
        </authorList>
    </citation>
    <scope>NUCLEOTIDE SEQUENCE [LARGE SCALE GENOMIC DNA]</scope>
    <source>
        <strain evidence="3">CGMCC 1.10118</strain>
    </source>
</reference>
<evidence type="ECO:0000313" key="3">
    <source>
        <dbReference type="Proteomes" id="UP000199170"/>
    </source>
</evidence>
<name>A0A1H3CUM0_9EURY</name>
<keyword evidence="1" id="KW-0812">Transmembrane</keyword>
<dbReference type="STRING" id="660517.SAMN04487946_101197"/>
<gene>
    <name evidence="2" type="ORF">SAMN04487946_101197</name>
</gene>
<dbReference type="Proteomes" id="UP000199170">
    <property type="component" value="Unassembled WGS sequence"/>
</dbReference>
<proteinExistence type="predicted"/>
<evidence type="ECO:0000313" key="2">
    <source>
        <dbReference type="EMBL" id="SDX57598.1"/>
    </source>
</evidence>
<keyword evidence="3" id="KW-1185">Reference proteome</keyword>
<dbReference type="AlphaFoldDB" id="A0A1H3CUM0"/>
<sequence length="65" mass="6521">MRTLTPKELLAGIWVASGLALRGGGGEFVGSVLAAAFIASGFEIGLGGLVGLVYKVAADANRQDS</sequence>
<dbReference type="RefSeq" id="WP_089764132.1">
    <property type="nucleotide sequence ID" value="NZ_FNPB01000001.1"/>
</dbReference>